<organism evidence="2 3">
    <name type="scientific">Nyssa sinensis</name>
    <dbReference type="NCBI Taxonomy" id="561372"/>
    <lineage>
        <taxon>Eukaryota</taxon>
        <taxon>Viridiplantae</taxon>
        <taxon>Streptophyta</taxon>
        <taxon>Embryophyta</taxon>
        <taxon>Tracheophyta</taxon>
        <taxon>Spermatophyta</taxon>
        <taxon>Magnoliopsida</taxon>
        <taxon>eudicotyledons</taxon>
        <taxon>Gunneridae</taxon>
        <taxon>Pentapetalae</taxon>
        <taxon>asterids</taxon>
        <taxon>Cornales</taxon>
        <taxon>Nyssaceae</taxon>
        <taxon>Nyssa</taxon>
    </lineage>
</organism>
<name>A0A5J5BND9_9ASTE</name>
<feature type="region of interest" description="Disordered" evidence="1">
    <location>
        <begin position="42"/>
        <end position="62"/>
    </location>
</feature>
<evidence type="ECO:0000313" key="2">
    <source>
        <dbReference type="EMBL" id="KAA8544329.1"/>
    </source>
</evidence>
<dbReference type="OrthoDB" id="695142at2759"/>
<evidence type="ECO:0000313" key="3">
    <source>
        <dbReference type="Proteomes" id="UP000325577"/>
    </source>
</evidence>
<dbReference type="AlphaFoldDB" id="A0A5J5BND9"/>
<dbReference type="EMBL" id="CM018034">
    <property type="protein sequence ID" value="KAA8544329.1"/>
    <property type="molecule type" value="Genomic_DNA"/>
</dbReference>
<accession>A0A5J5BND9</accession>
<evidence type="ECO:0000256" key="1">
    <source>
        <dbReference type="SAM" id="MobiDB-lite"/>
    </source>
</evidence>
<protein>
    <submittedName>
        <fullName evidence="2">Uncharacterized protein</fullName>
    </submittedName>
</protein>
<proteinExistence type="predicted"/>
<sequence>MELDEDTVERKHVMINGMWRVEVHVWAEIRPGMINGIKRTEEEPWKSTREGVAEGTHDRETRSIQRWSRFHASNGPKRAAERAMVGPYKEAGWIEVDVGLRGENEARKKTGPAMKEMKGGIIAANGFCTLNPNGDSGH</sequence>
<reference evidence="2 3" key="1">
    <citation type="submission" date="2019-09" db="EMBL/GenBank/DDBJ databases">
        <title>A chromosome-level genome assembly of the Chinese tupelo Nyssa sinensis.</title>
        <authorList>
            <person name="Yang X."/>
            <person name="Kang M."/>
            <person name="Yang Y."/>
            <person name="Xiong H."/>
            <person name="Wang M."/>
            <person name="Zhang Z."/>
            <person name="Wang Z."/>
            <person name="Wu H."/>
            <person name="Ma T."/>
            <person name="Liu J."/>
            <person name="Xi Z."/>
        </authorList>
    </citation>
    <scope>NUCLEOTIDE SEQUENCE [LARGE SCALE GENOMIC DNA]</scope>
    <source>
        <strain evidence="2">J267</strain>
        <tissue evidence="2">Leaf</tissue>
    </source>
</reference>
<gene>
    <name evidence="2" type="ORF">F0562_022342</name>
</gene>
<dbReference type="Proteomes" id="UP000325577">
    <property type="component" value="Linkage Group LG11"/>
</dbReference>
<keyword evidence="3" id="KW-1185">Reference proteome</keyword>